<accession>A0A1Y1WUU2</accession>
<feature type="transmembrane region" description="Helical" evidence="1">
    <location>
        <begin position="217"/>
        <end position="236"/>
    </location>
</feature>
<protein>
    <submittedName>
        <fullName evidence="2">Uncharacterized protein</fullName>
    </submittedName>
</protein>
<organism evidence="2 3">
    <name type="scientific">Anaeromyces robustus</name>
    <dbReference type="NCBI Taxonomy" id="1754192"/>
    <lineage>
        <taxon>Eukaryota</taxon>
        <taxon>Fungi</taxon>
        <taxon>Fungi incertae sedis</taxon>
        <taxon>Chytridiomycota</taxon>
        <taxon>Chytridiomycota incertae sedis</taxon>
        <taxon>Neocallimastigomycetes</taxon>
        <taxon>Neocallimastigales</taxon>
        <taxon>Neocallimastigaceae</taxon>
        <taxon>Anaeromyces</taxon>
    </lineage>
</organism>
<comment type="caution">
    <text evidence="2">The sequence shown here is derived from an EMBL/GenBank/DDBJ whole genome shotgun (WGS) entry which is preliminary data.</text>
</comment>
<dbReference type="EMBL" id="MCFG01000253">
    <property type="protein sequence ID" value="ORX77321.1"/>
    <property type="molecule type" value="Genomic_DNA"/>
</dbReference>
<dbReference type="OrthoDB" id="10492044at2759"/>
<evidence type="ECO:0000256" key="1">
    <source>
        <dbReference type="SAM" id="Phobius"/>
    </source>
</evidence>
<reference evidence="2 3" key="1">
    <citation type="submission" date="2016-08" db="EMBL/GenBank/DDBJ databases">
        <title>A Parts List for Fungal Cellulosomes Revealed by Comparative Genomics.</title>
        <authorList>
            <consortium name="DOE Joint Genome Institute"/>
            <person name="Haitjema C.H."/>
            <person name="Gilmore S.P."/>
            <person name="Henske J.K."/>
            <person name="Solomon K.V."/>
            <person name="De Groot R."/>
            <person name="Kuo A."/>
            <person name="Mondo S.J."/>
            <person name="Salamov A.A."/>
            <person name="Labutti K."/>
            <person name="Zhao Z."/>
            <person name="Chiniquy J."/>
            <person name="Barry K."/>
            <person name="Brewer H.M."/>
            <person name="Purvine S.O."/>
            <person name="Wright A.T."/>
            <person name="Boxma B."/>
            <person name="Van Alen T."/>
            <person name="Hackstein J.H."/>
            <person name="Baker S.E."/>
            <person name="Grigoriev I.V."/>
            <person name="O'Malley M.A."/>
        </authorList>
    </citation>
    <scope>NUCLEOTIDE SEQUENCE [LARGE SCALE GENOMIC DNA]</scope>
    <source>
        <strain evidence="2 3">S4</strain>
    </source>
</reference>
<sequence length="262" mass="31548">MYTKNIIVYIFMYITLYFPYINSYNISITSENIPPAYIFENKEDNYILKTKLENKSVDYEKHYYCKNDNCIEIELNDNAYFIEFPENNKIKRYILHSCIYDDKLNKVINCDRYKKIGRYDDSDYADLSCTNNSECFYNKCIDNYCVFNEDPSSTHCDYVHKGFAIFQYTFLHCGKTYHDICKYNNECSSYKCYDNKCSYNYYSPSESTSLKKKIETFFFFIIIIALIFICSCVYVFRIEHKDKLKRKKQQFNKLENNTSNEL</sequence>
<dbReference type="AlphaFoldDB" id="A0A1Y1WUU2"/>
<reference evidence="2 3" key="2">
    <citation type="submission" date="2016-08" db="EMBL/GenBank/DDBJ databases">
        <title>Pervasive Adenine N6-methylation of Active Genes in Fungi.</title>
        <authorList>
            <consortium name="DOE Joint Genome Institute"/>
            <person name="Mondo S.J."/>
            <person name="Dannebaum R.O."/>
            <person name="Kuo R.C."/>
            <person name="Labutti K."/>
            <person name="Haridas S."/>
            <person name="Kuo A."/>
            <person name="Salamov A."/>
            <person name="Ahrendt S.R."/>
            <person name="Lipzen A."/>
            <person name="Sullivan W."/>
            <person name="Andreopoulos W.B."/>
            <person name="Clum A."/>
            <person name="Lindquist E."/>
            <person name="Daum C."/>
            <person name="Ramamoorthy G.K."/>
            <person name="Gryganskyi A."/>
            <person name="Culley D."/>
            <person name="Magnuson J.K."/>
            <person name="James T.Y."/>
            <person name="O'Malley M.A."/>
            <person name="Stajich J.E."/>
            <person name="Spatafora J.W."/>
            <person name="Visel A."/>
            <person name="Grigoriev I.V."/>
        </authorList>
    </citation>
    <scope>NUCLEOTIDE SEQUENCE [LARGE SCALE GENOMIC DNA]</scope>
    <source>
        <strain evidence="2 3">S4</strain>
    </source>
</reference>
<evidence type="ECO:0000313" key="2">
    <source>
        <dbReference type="EMBL" id="ORX77321.1"/>
    </source>
</evidence>
<gene>
    <name evidence="2" type="ORF">BCR32DRAFT_248020</name>
</gene>
<keyword evidence="3" id="KW-1185">Reference proteome</keyword>
<evidence type="ECO:0000313" key="3">
    <source>
        <dbReference type="Proteomes" id="UP000193944"/>
    </source>
</evidence>
<feature type="transmembrane region" description="Helical" evidence="1">
    <location>
        <begin position="7"/>
        <end position="26"/>
    </location>
</feature>
<keyword evidence="1" id="KW-0812">Transmembrane</keyword>
<keyword evidence="1" id="KW-0472">Membrane</keyword>
<proteinExistence type="predicted"/>
<name>A0A1Y1WUU2_9FUNG</name>
<dbReference type="Proteomes" id="UP000193944">
    <property type="component" value="Unassembled WGS sequence"/>
</dbReference>
<keyword evidence="1" id="KW-1133">Transmembrane helix</keyword>